<evidence type="ECO:0000313" key="6">
    <source>
        <dbReference type="Proteomes" id="UP000199024"/>
    </source>
</evidence>
<evidence type="ECO:0000256" key="3">
    <source>
        <dbReference type="SAM" id="MobiDB-lite"/>
    </source>
</evidence>
<dbReference type="Pfam" id="PF00023">
    <property type="entry name" value="Ank"/>
    <property type="match status" value="1"/>
</dbReference>
<dbReference type="Gene3D" id="1.25.40.20">
    <property type="entry name" value="Ankyrin repeat-containing domain"/>
    <property type="match status" value="1"/>
</dbReference>
<dbReference type="OrthoDB" id="116688at2"/>
<gene>
    <name evidence="5" type="ORF">SAMN05421771_0495</name>
</gene>
<organism evidence="5 6">
    <name type="scientific">Granulicella pectinivorans</name>
    <dbReference type="NCBI Taxonomy" id="474950"/>
    <lineage>
        <taxon>Bacteria</taxon>
        <taxon>Pseudomonadati</taxon>
        <taxon>Acidobacteriota</taxon>
        <taxon>Terriglobia</taxon>
        <taxon>Terriglobales</taxon>
        <taxon>Acidobacteriaceae</taxon>
        <taxon>Granulicella</taxon>
    </lineage>
</organism>
<dbReference type="STRING" id="474950.SAMN05421771_0495"/>
<accession>A0A1I6LBE2</accession>
<dbReference type="PANTHER" id="PTHR24173:SF74">
    <property type="entry name" value="ANKYRIN REPEAT DOMAIN-CONTAINING PROTEIN 16"/>
    <property type="match status" value="1"/>
</dbReference>
<keyword evidence="6" id="KW-1185">Reference proteome</keyword>
<dbReference type="Pfam" id="PF20033">
    <property type="entry name" value="DUF6438"/>
    <property type="match status" value="1"/>
</dbReference>
<dbReference type="SMART" id="SM00248">
    <property type="entry name" value="ANK"/>
    <property type="match status" value="6"/>
</dbReference>
<reference evidence="5 6" key="1">
    <citation type="submission" date="2016-10" db="EMBL/GenBank/DDBJ databases">
        <authorList>
            <person name="de Groot N.N."/>
        </authorList>
    </citation>
    <scope>NUCLEOTIDE SEQUENCE [LARGE SCALE GENOMIC DNA]</scope>
    <source>
        <strain evidence="5 6">DSM 21001</strain>
    </source>
</reference>
<dbReference type="PANTHER" id="PTHR24173">
    <property type="entry name" value="ANKYRIN REPEAT CONTAINING"/>
    <property type="match status" value="1"/>
</dbReference>
<evidence type="ECO:0000313" key="5">
    <source>
        <dbReference type="EMBL" id="SFS00568.1"/>
    </source>
</evidence>
<feature type="domain" description="DUF6438" evidence="4">
    <location>
        <begin position="139"/>
        <end position="252"/>
    </location>
</feature>
<evidence type="ECO:0000256" key="2">
    <source>
        <dbReference type="ARBA" id="ARBA00023043"/>
    </source>
</evidence>
<dbReference type="Proteomes" id="UP000199024">
    <property type="component" value="Unassembled WGS sequence"/>
</dbReference>
<dbReference type="SUPFAM" id="SSF48403">
    <property type="entry name" value="Ankyrin repeat"/>
    <property type="match status" value="1"/>
</dbReference>
<dbReference type="AlphaFoldDB" id="A0A1I6LBE2"/>
<dbReference type="InterPro" id="IPR002110">
    <property type="entry name" value="Ankyrin_rpt"/>
</dbReference>
<feature type="region of interest" description="Disordered" evidence="3">
    <location>
        <begin position="544"/>
        <end position="566"/>
    </location>
</feature>
<keyword evidence="2" id="KW-0040">ANK repeat</keyword>
<protein>
    <submittedName>
        <fullName evidence="5">Ankyrin repeat</fullName>
    </submittedName>
</protein>
<dbReference type="Pfam" id="PF12796">
    <property type="entry name" value="Ank_2"/>
    <property type="match status" value="1"/>
</dbReference>
<dbReference type="InterPro" id="IPR036770">
    <property type="entry name" value="Ankyrin_rpt-contain_sf"/>
</dbReference>
<keyword evidence="1" id="KW-0677">Repeat</keyword>
<evidence type="ECO:0000259" key="4">
    <source>
        <dbReference type="Pfam" id="PF20033"/>
    </source>
</evidence>
<evidence type="ECO:0000256" key="1">
    <source>
        <dbReference type="ARBA" id="ARBA00022737"/>
    </source>
</evidence>
<dbReference type="EMBL" id="FOZL01000001">
    <property type="protein sequence ID" value="SFS00568.1"/>
    <property type="molecule type" value="Genomic_DNA"/>
</dbReference>
<proteinExistence type="predicted"/>
<name>A0A1I6LBE2_9BACT</name>
<sequence>MVGILAALLLIHGGFLAPDDPHSSYPSISYEVARKHEVKPHRRTIPVDGVRPGFNQLHLTLIVSPTGDVTKADASGSDADLKYWPSLQGEVGQWRFEPFDKNGIPVTVEVEEYVDLVPPERMPKKHVIAPAIGPDSKVTVNLKRTGCFGSCPSYSVAVSTTGITFDGRGFVVAEGKHTDTADADEIREFAKRIVDADFYSMDESYSASATDLPTYVLTVSIDGHQKQVVDYEGAWEGMPAIVTDIEERVDALARTSRWIAGDDGLVQALKAEKFNFQSFAAQTMLKEAASHGQTATVQQFLQAGVPVKPIPPPKLYKEEPGSSFQPVGLLTSASHHTATLQELISAGASRDDQGDKDLALVGAAQAGSVEAARALIAYGANPSADLEKLTITQESGGMTLQGPGSGNVLIYAAESGNPAIVREMLKYHPKLEARDREGKTAMFSAGDYRSSDQDGARVECVRLLAKAGANVNARDHDGNTPLHETFLTDVEEELLKLGANVNARNKDGETPIFTTVDNDAIPLFVKYGADLSIRNNKGETVMEAAKSKGPLRQEALRKAMQTASSR</sequence>
<dbReference type="InterPro" id="IPR045497">
    <property type="entry name" value="DUF6438"/>
</dbReference>